<evidence type="ECO:0000256" key="7">
    <source>
        <dbReference type="ARBA" id="ARBA00040167"/>
    </source>
</evidence>
<dbReference type="EMBL" id="UHDS01000001">
    <property type="protein sequence ID" value="SUM54905.1"/>
    <property type="molecule type" value="Genomic_DNA"/>
</dbReference>
<sequence>MRPVIVMTQTNEFKKDGINILHKPFIDVEPLSFDLNLLKVDYDWLIFSSKNAVRYFQSFLSQVKVKKFAAIGAKTAEYCKSIGLDVLYYPSDYSQEGFLKSFKTIKGSNILIPSSAQARPLLQNSLKQQGHHVCKIDLYRPIPHKDNIEMVKRMMKYNELDAITFASSSAVKYFFEQGPTPVFNHYYAIGQQTLDTIMHYGYDATISDIQTLDSLTNKILESWENDAI</sequence>
<protein>
    <recommendedName>
        <fullName evidence="7 9">Uroporphyrinogen-III synthase</fullName>
        <ecNumber evidence="3 9">4.2.1.75</ecNumber>
    </recommendedName>
</protein>
<dbReference type="GeneID" id="66776653"/>
<dbReference type="EMBL" id="PZHR01000074">
    <property type="protein sequence ID" value="PTK57992.1"/>
    <property type="molecule type" value="Genomic_DNA"/>
</dbReference>
<evidence type="ECO:0000256" key="9">
    <source>
        <dbReference type="RuleBase" id="RU366031"/>
    </source>
</evidence>
<evidence type="ECO:0000256" key="5">
    <source>
        <dbReference type="ARBA" id="ARBA00023244"/>
    </source>
</evidence>
<dbReference type="AlphaFoldDB" id="A0A291JJ27"/>
<accession>A0A291JJ27</accession>
<proteinExistence type="inferred from homology"/>
<dbReference type="PANTHER" id="PTHR38042">
    <property type="entry name" value="UROPORPHYRINOGEN-III SYNTHASE, CHLOROPLASTIC"/>
    <property type="match status" value="1"/>
</dbReference>
<evidence type="ECO:0000313" key="14">
    <source>
        <dbReference type="Proteomes" id="UP000254412"/>
    </source>
</evidence>
<evidence type="ECO:0000256" key="1">
    <source>
        <dbReference type="ARBA" id="ARBA00004772"/>
    </source>
</evidence>
<evidence type="ECO:0000256" key="6">
    <source>
        <dbReference type="ARBA" id="ARBA00037589"/>
    </source>
</evidence>
<evidence type="ECO:0000313" key="11">
    <source>
        <dbReference type="EMBL" id="PTK57992.1"/>
    </source>
</evidence>
<dbReference type="EC" id="4.2.1.75" evidence="3 9"/>
<dbReference type="GO" id="GO:0006780">
    <property type="term" value="P:uroporphyrinogen III biosynthetic process"/>
    <property type="evidence" value="ECO:0007669"/>
    <property type="project" value="UniProtKB-UniRule"/>
</dbReference>
<comment type="function">
    <text evidence="6 9">Catalyzes cyclization of the linear tetrapyrrole, hydroxymethylbilane, to the macrocyclic uroporphyrinogen III.</text>
</comment>
<comment type="catalytic activity">
    <reaction evidence="8 9">
        <text>hydroxymethylbilane = uroporphyrinogen III + H2O</text>
        <dbReference type="Rhea" id="RHEA:18965"/>
        <dbReference type="ChEBI" id="CHEBI:15377"/>
        <dbReference type="ChEBI" id="CHEBI:57308"/>
        <dbReference type="ChEBI" id="CHEBI:57845"/>
        <dbReference type="EC" id="4.2.1.75"/>
    </reaction>
</comment>
<reference evidence="12 14" key="3">
    <citation type="submission" date="2018-06" db="EMBL/GenBank/DDBJ databases">
        <authorList>
            <consortium name="Pathogen Informatics"/>
            <person name="Doyle S."/>
        </authorList>
    </citation>
    <scope>NUCLEOTIDE SEQUENCE [LARGE SCALE GENOMIC DNA]</scope>
    <source>
        <strain evidence="12 14">NCTC13834</strain>
    </source>
</reference>
<reference evidence="11 13" key="1">
    <citation type="journal article" date="2016" name="Front. Microbiol.">
        <title>Comprehensive Phylogenetic Analysis of Bovine Non-aureus Staphylococci Species Based on Whole-Genome Sequencing.</title>
        <authorList>
            <person name="Naushad S."/>
            <person name="Barkema H.W."/>
            <person name="Luby C."/>
            <person name="Condas L.A."/>
            <person name="Nobrega D.B."/>
            <person name="Carson D.A."/>
            <person name="De Buck J."/>
        </authorList>
    </citation>
    <scope>NUCLEOTIDE SEQUENCE [LARGE SCALE GENOMIC DNA]</scope>
    <source>
        <strain evidence="11 13">SNUC 4337</strain>
    </source>
</reference>
<dbReference type="InterPro" id="IPR003754">
    <property type="entry name" value="4pyrrol_synth_uPrphyn_synth"/>
</dbReference>
<comment type="pathway">
    <text evidence="1 9">Porphyrin-containing compound metabolism; protoporphyrin-IX biosynthesis; coproporphyrinogen-III from 5-aminolevulinate: step 3/4.</text>
</comment>
<evidence type="ECO:0000313" key="12">
    <source>
        <dbReference type="EMBL" id="SUM54905.1"/>
    </source>
</evidence>
<dbReference type="Proteomes" id="UP000240400">
    <property type="component" value="Unassembled WGS sequence"/>
</dbReference>
<name>A0A291JJ27_9STAP</name>
<evidence type="ECO:0000256" key="8">
    <source>
        <dbReference type="ARBA" id="ARBA00048617"/>
    </source>
</evidence>
<dbReference type="Proteomes" id="UP000254412">
    <property type="component" value="Unassembled WGS sequence"/>
</dbReference>
<keyword evidence="5 9" id="KW-0627">Porphyrin biosynthesis</keyword>
<dbReference type="OrthoDB" id="9815856at2"/>
<evidence type="ECO:0000256" key="4">
    <source>
        <dbReference type="ARBA" id="ARBA00023239"/>
    </source>
</evidence>
<evidence type="ECO:0000256" key="3">
    <source>
        <dbReference type="ARBA" id="ARBA00013109"/>
    </source>
</evidence>
<dbReference type="InterPro" id="IPR039793">
    <property type="entry name" value="UROS/Hem4"/>
</dbReference>
<dbReference type="Gene3D" id="3.40.50.10090">
    <property type="match status" value="2"/>
</dbReference>
<dbReference type="GO" id="GO:0006782">
    <property type="term" value="P:protoporphyrinogen IX biosynthetic process"/>
    <property type="evidence" value="ECO:0007669"/>
    <property type="project" value="UniProtKB-UniRule"/>
</dbReference>
<feature type="domain" description="Tetrapyrrole biosynthesis uroporphyrinogen III synthase" evidence="10">
    <location>
        <begin position="12"/>
        <end position="216"/>
    </location>
</feature>
<dbReference type="RefSeq" id="WP_096809276.1">
    <property type="nucleotide sequence ID" value="NZ_BMCF01000002.1"/>
</dbReference>
<organism evidence="11 13">
    <name type="scientific">Staphylococcus nepalensis</name>
    <dbReference type="NCBI Taxonomy" id="214473"/>
    <lineage>
        <taxon>Bacteria</taxon>
        <taxon>Bacillati</taxon>
        <taxon>Bacillota</taxon>
        <taxon>Bacilli</taxon>
        <taxon>Bacillales</taxon>
        <taxon>Staphylococcaceae</taxon>
        <taxon>Staphylococcus</taxon>
    </lineage>
</organism>
<comment type="similarity">
    <text evidence="2 9">Belongs to the uroporphyrinogen-III synthase family.</text>
</comment>
<dbReference type="PANTHER" id="PTHR38042:SF1">
    <property type="entry name" value="UROPORPHYRINOGEN-III SYNTHASE, CHLOROPLASTIC"/>
    <property type="match status" value="1"/>
</dbReference>
<evidence type="ECO:0000313" key="13">
    <source>
        <dbReference type="Proteomes" id="UP000240400"/>
    </source>
</evidence>
<gene>
    <name evidence="11" type="ORF">BUZ61_11115</name>
    <name evidence="12" type="ORF">NCTC13834_01255</name>
</gene>
<keyword evidence="4 9" id="KW-0456">Lyase</keyword>
<dbReference type="InterPro" id="IPR036108">
    <property type="entry name" value="4pyrrol_syn_uPrphyn_synt_sf"/>
</dbReference>
<dbReference type="KEGG" id="snl:BJD96_06040"/>
<reference evidence="11" key="2">
    <citation type="submission" date="2018-03" db="EMBL/GenBank/DDBJ databases">
        <authorList>
            <person name="Keele B.F."/>
        </authorList>
    </citation>
    <scope>NUCLEOTIDE SEQUENCE</scope>
    <source>
        <strain evidence="11">SNUC 4337</strain>
    </source>
</reference>
<dbReference type="Pfam" id="PF02602">
    <property type="entry name" value="HEM4"/>
    <property type="match status" value="1"/>
</dbReference>
<dbReference type="CDD" id="cd06578">
    <property type="entry name" value="HemD"/>
    <property type="match status" value="1"/>
</dbReference>
<dbReference type="UniPathway" id="UPA00251">
    <property type="reaction ID" value="UER00320"/>
</dbReference>
<evidence type="ECO:0000256" key="2">
    <source>
        <dbReference type="ARBA" id="ARBA00008133"/>
    </source>
</evidence>
<evidence type="ECO:0000259" key="10">
    <source>
        <dbReference type="Pfam" id="PF02602"/>
    </source>
</evidence>
<dbReference type="GO" id="GO:0004852">
    <property type="term" value="F:uroporphyrinogen-III synthase activity"/>
    <property type="evidence" value="ECO:0007669"/>
    <property type="project" value="UniProtKB-UniRule"/>
</dbReference>
<dbReference type="SUPFAM" id="SSF69618">
    <property type="entry name" value="HemD-like"/>
    <property type="match status" value="1"/>
</dbReference>